<dbReference type="GO" id="GO:0031965">
    <property type="term" value="C:nuclear membrane"/>
    <property type="evidence" value="ECO:0007669"/>
    <property type="project" value="UniProtKB-SubCell"/>
</dbReference>
<dbReference type="SMART" id="SM00635">
    <property type="entry name" value="BID_2"/>
    <property type="match status" value="3"/>
</dbReference>
<dbReference type="InterPro" id="IPR003343">
    <property type="entry name" value="Big_2"/>
</dbReference>
<proteinExistence type="inferred from homology"/>
<dbReference type="Pfam" id="PF26182">
    <property type="entry name" value="Ig_NUP210_5th"/>
    <property type="match status" value="1"/>
</dbReference>
<dbReference type="Gene3D" id="2.60.40.1080">
    <property type="match status" value="1"/>
</dbReference>
<evidence type="ECO:0000256" key="7">
    <source>
        <dbReference type="ARBA" id="ARBA00023180"/>
    </source>
</evidence>
<evidence type="ECO:0000256" key="5">
    <source>
        <dbReference type="ARBA" id="ARBA00022989"/>
    </source>
</evidence>
<dbReference type="InterPro" id="IPR008964">
    <property type="entry name" value="Invasin/intimin_cell_adhesion"/>
</dbReference>
<evidence type="ECO:0000256" key="3">
    <source>
        <dbReference type="ARBA" id="ARBA00022692"/>
    </source>
</evidence>
<dbReference type="Pfam" id="PF24425">
    <property type="entry name" value="Ig_GP210_15th"/>
    <property type="match status" value="1"/>
</dbReference>
<evidence type="ECO:0000256" key="11">
    <source>
        <dbReference type="SAM" id="SignalP"/>
    </source>
</evidence>
<keyword evidence="6 10" id="KW-0472">Membrane</keyword>
<evidence type="ECO:0000259" key="12">
    <source>
        <dbReference type="SMART" id="SM00635"/>
    </source>
</evidence>
<evidence type="ECO:0000313" key="14">
    <source>
        <dbReference type="Proteomes" id="UP001370490"/>
    </source>
</evidence>
<evidence type="ECO:0000256" key="1">
    <source>
        <dbReference type="ARBA" id="ARBA00004590"/>
    </source>
</evidence>
<organism evidence="13 14">
    <name type="scientific">Dillenia turbinata</name>
    <dbReference type="NCBI Taxonomy" id="194707"/>
    <lineage>
        <taxon>Eukaryota</taxon>
        <taxon>Viridiplantae</taxon>
        <taxon>Streptophyta</taxon>
        <taxon>Embryophyta</taxon>
        <taxon>Tracheophyta</taxon>
        <taxon>Spermatophyta</taxon>
        <taxon>Magnoliopsida</taxon>
        <taxon>eudicotyledons</taxon>
        <taxon>Gunneridae</taxon>
        <taxon>Pentapetalae</taxon>
        <taxon>Dilleniales</taxon>
        <taxon>Dilleniaceae</taxon>
        <taxon>Dillenia</taxon>
    </lineage>
</organism>
<dbReference type="InterPro" id="IPR055097">
    <property type="entry name" value="Ig_NUP210_2nd"/>
</dbReference>
<reference evidence="13 14" key="1">
    <citation type="submission" date="2023-12" db="EMBL/GenBank/DDBJ databases">
        <title>A high-quality genome assembly for Dillenia turbinata (Dilleniales).</title>
        <authorList>
            <person name="Chanderbali A."/>
        </authorList>
    </citation>
    <scope>NUCLEOTIDE SEQUENCE [LARGE SCALE GENOMIC DNA]</scope>
    <source>
        <strain evidence="13">LSX21</strain>
        <tissue evidence="13">Leaf</tissue>
    </source>
</reference>
<evidence type="ECO:0000256" key="6">
    <source>
        <dbReference type="ARBA" id="ARBA00023136"/>
    </source>
</evidence>
<comment type="similarity">
    <text evidence="2">Belongs to the NUP210 family.</text>
</comment>
<evidence type="ECO:0000256" key="9">
    <source>
        <dbReference type="SAM" id="MobiDB-lite"/>
    </source>
</evidence>
<keyword evidence="5 10" id="KW-1133">Transmembrane helix</keyword>
<keyword evidence="8" id="KW-0539">Nucleus</keyword>
<dbReference type="Pfam" id="PF22962">
    <property type="entry name" value="Ig_NUP210_7th"/>
    <property type="match status" value="1"/>
</dbReference>
<feature type="compositionally biased region" description="Low complexity" evidence="9">
    <location>
        <begin position="1880"/>
        <end position="1894"/>
    </location>
</feature>
<keyword evidence="14" id="KW-1185">Reference proteome</keyword>
<dbReference type="Pfam" id="PF22967">
    <property type="entry name" value="Ig_NUP210_1st"/>
    <property type="match status" value="1"/>
</dbReference>
<keyword evidence="3 10" id="KW-0812">Transmembrane</keyword>
<dbReference type="Pfam" id="PF22969">
    <property type="entry name" value="Ig_NUP210_2nd"/>
    <property type="match status" value="1"/>
</dbReference>
<feature type="domain" description="BIG2" evidence="12">
    <location>
        <begin position="1143"/>
        <end position="1219"/>
    </location>
</feature>
<evidence type="ECO:0000256" key="8">
    <source>
        <dbReference type="ARBA" id="ARBA00023242"/>
    </source>
</evidence>
<feature type="region of interest" description="Disordered" evidence="9">
    <location>
        <begin position="1879"/>
        <end position="1913"/>
    </location>
</feature>
<gene>
    <name evidence="13" type="ORF">RJ641_006977</name>
</gene>
<accession>A0AAN8VEC2</accession>
<evidence type="ECO:0000256" key="2">
    <source>
        <dbReference type="ARBA" id="ARBA00007313"/>
    </source>
</evidence>
<comment type="caution">
    <text evidence="13">The sequence shown here is derived from an EMBL/GenBank/DDBJ whole genome shotgun (WGS) entry which is preliminary data.</text>
</comment>
<feature type="transmembrane region" description="Helical" evidence="10">
    <location>
        <begin position="1848"/>
        <end position="1869"/>
    </location>
</feature>
<dbReference type="SUPFAM" id="SSF49373">
    <property type="entry name" value="Invasin/intimin cell-adhesion fragments"/>
    <property type="match status" value="1"/>
</dbReference>
<feature type="domain" description="BIG2" evidence="12">
    <location>
        <begin position="470"/>
        <end position="545"/>
    </location>
</feature>
<comment type="subcellular location">
    <subcellularLocation>
        <location evidence="1">Nucleus membrane</location>
        <topology evidence="1">Single-pass membrane protein</topology>
    </subcellularLocation>
</comment>
<dbReference type="PANTHER" id="PTHR23019">
    <property type="entry name" value="NUCLEAR PORE MEMBRANE GLYCOPROTEIN GP210-RELATED"/>
    <property type="match status" value="1"/>
</dbReference>
<evidence type="ECO:0000256" key="10">
    <source>
        <dbReference type="SAM" id="Phobius"/>
    </source>
</evidence>
<keyword evidence="7" id="KW-0325">Glycoprotein</keyword>
<sequence length="1944" mass="213005">MASMKRLDLNALFLLLRLLCCCLLVSSQSGSVSGPHIADVNILLPPKMTNPVEYRLQGSDGCFKWSWDHHDVLDVLPEYNTSNHCSTSARLRSIAPYSGRKETAVYAADVNTGIVIRCKIFHNSIKLDLDGLSTLRVRAFDGEDNVFSSLVGLQFMWQLIPETDGIPPNLAHVPLKDSPLSDCGGLCGDLNVQIKLEEAGVFSDLFVVKGTGIGHEIVSVHLHEPKFEYMADKIVLTVVEPISIDPPSPVFVLKGATVNYSLKVLRENVPQAIKLPSPYHRWSVMNSSVAQVDPLMGSTYAMSMGETTILAEDIRVAGHMQTSSLHVVLPDTICLYLLPLSASGNPIDDVKAIPSVARWYVVSGRKYLIYTKVFSREPGAPEIYLTESDDVRLQYDESECWKTYLVPSNFSVEQGWWNSRILKASKYGVGKLTASLAYHGWHLETKEVLKVVQEIMVCEQVKFNMDKLAVFQSIYLPWAPAVNQELELKAIGGCAKASADYKWFSSDMAIVSVSASGVAYVKKPGKATVRVVSIFDSLNYDEVAIEVSIPSSMMMLHSFPVETVVGSQLKAAVTMKASDGAFFYECDAFNSFIKWTAGSESFTIVNVTGEFPVLDKIDNVELDESLFVPVCGWTYVYASAPGRAMLHATLSKENQHFDHHFSGSIVLRASSLIAAYSPLIVQQAGDGNQFGGYWFDLVQAEGSAQLEHLESLYLVPGTHLEVKLIGGPEPWDHGIDFIETVDNLDVMHTPLREGIVVHRISTGRDSLYRVLCHTLGTFRLIFKRGNLVGDDHPLPAVAEVDLSVHCSFPSSIVVIADEPVNAPDVIRAAIRAKRGPAQIQSNSKTVANSRTIRVAAVGITDSGKAFANSSSLSLMWELSSCDRLAVWDDAIDSESSKYVWERFLALQNASGMCIVRAAVTGILDRVTERHSAMLLESSENVLTDAIRLQLVSSLLVSPKFMLLYFGTDAKANLSISGGSCFLDTAVNNTQVVEVILPQSDVQCLQLTVIPKGIGTALVTVYDIGLSPPLAASSLVQVADLDWIKITSSEEISIMEGDSQSVEFLAGIHDGNTFDPSQLAYMNIHVHIEDQIFDLVNDGSASNGYICGPYFIIHAKRLGVTRLFVSAKQQSGQEIVSQTIQVEVFAPPRLHPHYIYLAPGASYTLTMKGGPKFGMSVEFASKDECTAKIHRLSGKLSAISPGNTTILAAIYGKGDIVLCQTHCRVKVGIPLSMALHAQSDQLSVGREMPGNLFSFYQICKDYRWTVDDEKVLSFQTADQSNSQFLTAGGKEIQSSIFLDDKDIFIRTLYGRSAGSASVAVSISCNFSSGSFSQLRSYNASTTLLVVPDLPLALGGPSTWVLPPNYTTSSLLPLSSEIYSQWHNQSWKGTIAYSMLRHCGGRNEDVQKDSIIIVGDKIKTTESNDLACIQAKDRVTGRVEIASCVRVAEVAQIRLTTDFLFNVINLASGDELELQINYRDILGNPFHEAYNVILHDAETNFPDIVGIDVLNSSSGSFHLKAIHGGRALVRVSIDGNPHKSDYILVSVGPQIHPCNPVIYLGSCLNFSIQGSKDQTYGRWTSTNGSVLSINMLSGKAQAVGEGRAQVIFEGPNLRQQTEATVLKGNIVLVDAPRETLTNVPFSIKGYNFPVKFSDADDHKLNAYGSNKNVLYDCTVSPTFIGYVTPWRDLNTGNLYCLFFPHSPEHLAHSLPKSNDFRPDMFISISASLRGSSHASGSASALFIGGFSILEMDKESLQLNLSPDSNNSIFTIAGNTDVEIHWLERDLMIISPIHGKDFGIGGQAQFEIKVQGAKKFKDKIVISLPANGQKAEIDVNYDPGEKTASATTINFTLWGSILACLIVLILTIALFIRVLDRPDRSRPAISPATPSRPASAPVTPDRTSTTPVVNELSPRTPQPFMEYVRRTIDETPYYRREGRRFNPQNTY</sequence>
<evidence type="ECO:0000313" key="13">
    <source>
        <dbReference type="EMBL" id="KAK6928386.1"/>
    </source>
</evidence>
<dbReference type="InterPro" id="IPR055096">
    <property type="entry name" value="Ig_NUP210_1st"/>
</dbReference>
<dbReference type="InterPro" id="IPR056233">
    <property type="entry name" value="Ig_GP210_16th"/>
</dbReference>
<feature type="chain" id="PRO_5042915446" description="BIG2 domain-containing protein" evidence="11">
    <location>
        <begin position="28"/>
        <end position="1944"/>
    </location>
</feature>
<feature type="signal peptide" evidence="11">
    <location>
        <begin position="1"/>
        <end position="27"/>
    </location>
</feature>
<evidence type="ECO:0000256" key="4">
    <source>
        <dbReference type="ARBA" id="ARBA00022729"/>
    </source>
</evidence>
<dbReference type="InterPro" id="IPR045197">
    <property type="entry name" value="NUP210-like"/>
</dbReference>
<name>A0AAN8VEC2_9MAGN</name>
<dbReference type="EMBL" id="JBAMMX010000014">
    <property type="protein sequence ID" value="KAK6928386.1"/>
    <property type="molecule type" value="Genomic_DNA"/>
</dbReference>
<dbReference type="InterPro" id="IPR056232">
    <property type="entry name" value="Ig_GP210_15th"/>
</dbReference>
<keyword evidence="4 11" id="KW-0732">Signal</keyword>
<dbReference type="PANTHER" id="PTHR23019:SF0">
    <property type="entry name" value="NUCLEAR PORE MEMBRANE GLYCOPROTEIN 210"/>
    <property type="match status" value="1"/>
</dbReference>
<feature type="domain" description="BIG2" evidence="12">
    <location>
        <begin position="1543"/>
        <end position="1616"/>
    </location>
</feature>
<dbReference type="Proteomes" id="UP001370490">
    <property type="component" value="Unassembled WGS sequence"/>
</dbReference>
<protein>
    <recommendedName>
        <fullName evidence="12">BIG2 domain-containing protein</fullName>
    </recommendedName>
</protein>
<dbReference type="InterPro" id="IPR055099">
    <property type="entry name" value="Ig_NUP210_7th"/>
</dbReference>
<dbReference type="Pfam" id="PF24427">
    <property type="entry name" value="Ig_GP210_16th"/>
    <property type="match status" value="1"/>
</dbReference>